<protein>
    <submittedName>
        <fullName evidence="1">Uncharacterized protein</fullName>
    </submittedName>
</protein>
<reference evidence="1" key="1">
    <citation type="journal article" date="2014" name="Front. Microbiol.">
        <title>High frequency of phylogenetically diverse reductive dehalogenase-homologous genes in deep subseafloor sedimentary metagenomes.</title>
        <authorList>
            <person name="Kawai M."/>
            <person name="Futagami T."/>
            <person name="Toyoda A."/>
            <person name="Takaki Y."/>
            <person name="Nishi S."/>
            <person name="Hori S."/>
            <person name="Arai W."/>
            <person name="Tsubouchi T."/>
            <person name="Morono Y."/>
            <person name="Uchiyama I."/>
            <person name="Ito T."/>
            <person name="Fujiyama A."/>
            <person name="Inagaki F."/>
            <person name="Takami H."/>
        </authorList>
    </citation>
    <scope>NUCLEOTIDE SEQUENCE</scope>
    <source>
        <strain evidence="1">Expedition CK06-06</strain>
    </source>
</reference>
<dbReference type="AlphaFoldDB" id="X0ZTX7"/>
<gene>
    <name evidence="1" type="ORF">S01H1_77549</name>
</gene>
<sequence length="232" mass="25656">LLADKYVSSGLPSTTRQWQITSSQMQKAYDLEGKQRGAGERYLDTFRVKHYAETNRWLDRLAKVNGLKPEEVGLILAHNHPSGFANPSGGDIFAGKSFVKGVPRVKYDVVVDHRHFGSIKYETRPDGSIKATPRVYSIDPEVTMPGDLRSAPTIPHQALGEIMIGPRDTRTVAELFDPGNTVTAILTDTNSRVAAVVGIPSVMFSEFPFMTNRGRGRVERRGSQPAVFAMLR</sequence>
<feature type="non-terminal residue" evidence="1">
    <location>
        <position position="232"/>
    </location>
</feature>
<feature type="non-terminal residue" evidence="1">
    <location>
        <position position="1"/>
    </location>
</feature>
<dbReference type="PROSITE" id="PS01302">
    <property type="entry name" value="UPF0758"/>
    <property type="match status" value="1"/>
</dbReference>
<organism evidence="1">
    <name type="scientific">marine sediment metagenome</name>
    <dbReference type="NCBI Taxonomy" id="412755"/>
    <lineage>
        <taxon>unclassified sequences</taxon>
        <taxon>metagenomes</taxon>
        <taxon>ecological metagenomes</taxon>
    </lineage>
</organism>
<comment type="caution">
    <text evidence="1">The sequence shown here is derived from an EMBL/GenBank/DDBJ whole genome shotgun (WGS) entry which is preliminary data.</text>
</comment>
<proteinExistence type="predicted"/>
<dbReference type="EMBL" id="BARS01052129">
    <property type="protein sequence ID" value="GAG51636.1"/>
    <property type="molecule type" value="Genomic_DNA"/>
</dbReference>
<accession>X0ZTX7</accession>
<evidence type="ECO:0000313" key="1">
    <source>
        <dbReference type="EMBL" id="GAG51636.1"/>
    </source>
</evidence>
<name>X0ZTX7_9ZZZZ</name>
<dbReference type="InterPro" id="IPR020891">
    <property type="entry name" value="UPF0758_CS"/>
</dbReference>